<dbReference type="PANTHER" id="PTHR43673">
    <property type="entry name" value="NAD(P)H NITROREDUCTASE YDGI-RELATED"/>
    <property type="match status" value="1"/>
</dbReference>
<evidence type="ECO:0000256" key="1">
    <source>
        <dbReference type="ARBA" id="ARBA00007118"/>
    </source>
</evidence>
<protein>
    <recommendedName>
        <fullName evidence="3">Nitroreductase domain-containing protein</fullName>
    </recommendedName>
</protein>
<organism evidence="4">
    <name type="scientific">marine sediment metagenome</name>
    <dbReference type="NCBI Taxonomy" id="412755"/>
    <lineage>
        <taxon>unclassified sequences</taxon>
        <taxon>metagenomes</taxon>
        <taxon>ecological metagenomes</taxon>
    </lineage>
</organism>
<comment type="similarity">
    <text evidence="1">Belongs to the nitroreductase family.</text>
</comment>
<gene>
    <name evidence="4" type="ORF">S01H4_24210</name>
</gene>
<dbReference type="EMBL" id="BART01011343">
    <property type="protein sequence ID" value="GAG83846.1"/>
    <property type="molecule type" value="Genomic_DNA"/>
</dbReference>
<keyword evidence="2" id="KW-0560">Oxidoreductase</keyword>
<evidence type="ECO:0000259" key="3">
    <source>
        <dbReference type="Pfam" id="PF00881"/>
    </source>
</evidence>
<dbReference type="AlphaFoldDB" id="X1CHX7"/>
<sequence>MIYLMIKPEEFLAFLKERRSIRTYLDKAISDKEVEMILEAARWTPSASNKQPWEFIVIKNKEILREISKKAFYGKHIKRAPLAIAIVGKIKENPNYYIQDTSLVSMNMMLMAWSLGIGTCWIGALKREAVKELLGLEEDDYLLTILPMGYIKGNIPKPTLRKDLDQLKKEI</sequence>
<dbReference type="CDD" id="cd02062">
    <property type="entry name" value="Nitro_FMN_reductase"/>
    <property type="match status" value="1"/>
</dbReference>
<dbReference type="InterPro" id="IPR029479">
    <property type="entry name" value="Nitroreductase"/>
</dbReference>
<feature type="domain" description="Nitroreductase" evidence="3">
    <location>
        <begin position="15"/>
        <end position="72"/>
    </location>
</feature>
<name>X1CHX7_9ZZZZ</name>
<dbReference type="Gene3D" id="3.40.109.10">
    <property type="entry name" value="NADH Oxidase"/>
    <property type="match status" value="1"/>
</dbReference>
<evidence type="ECO:0000256" key="2">
    <source>
        <dbReference type="ARBA" id="ARBA00023002"/>
    </source>
</evidence>
<dbReference type="GO" id="GO:0016491">
    <property type="term" value="F:oxidoreductase activity"/>
    <property type="evidence" value="ECO:0007669"/>
    <property type="project" value="UniProtKB-KW"/>
</dbReference>
<accession>X1CHX7</accession>
<dbReference type="InterPro" id="IPR000415">
    <property type="entry name" value="Nitroreductase-like"/>
</dbReference>
<dbReference type="PANTHER" id="PTHR43673:SF10">
    <property type="entry name" value="NADH DEHYDROGENASE_NAD(P)H NITROREDUCTASE XCC3605-RELATED"/>
    <property type="match status" value="1"/>
</dbReference>
<evidence type="ECO:0000313" key="4">
    <source>
        <dbReference type="EMBL" id="GAG83846.1"/>
    </source>
</evidence>
<comment type="caution">
    <text evidence="4">The sequence shown here is derived from an EMBL/GenBank/DDBJ whole genome shotgun (WGS) entry which is preliminary data.</text>
</comment>
<dbReference type="Pfam" id="PF00881">
    <property type="entry name" value="Nitroreductase"/>
    <property type="match status" value="1"/>
</dbReference>
<dbReference type="SUPFAM" id="SSF55469">
    <property type="entry name" value="FMN-dependent nitroreductase-like"/>
    <property type="match status" value="1"/>
</dbReference>
<proteinExistence type="inferred from homology"/>
<reference evidence="4" key="1">
    <citation type="journal article" date="2014" name="Front. Microbiol.">
        <title>High frequency of phylogenetically diverse reductive dehalogenase-homologous genes in deep subseafloor sedimentary metagenomes.</title>
        <authorList>
            <person name="Kawai M."/>
            <person name="Futagami T."/>
            <person name="Toyoda A."/>
            <person name="Takaki Y."/>
            <person name="Nishi S."/>
            <person name="Hori S."/>
            <person name="Arai W."/>
            <person name="Tsubouchi T."/>
            <person name="Morono Y."/>
            <person name="Uchiyama I."/>
            <person name="Ito T."/>
            <person name="Fujiyama A."/>
            <person name="Inagaki F."/>
            <person name="Takami H."/>
        </authorList>
    </citation>
    <scope>NUCLEOTIDE SEQUENCE</scope>
    <source>
        <strain evidence="4">Expedition CK06-06</strain>
    </source>
</reference>